<organism evidence="2 3">
    <name type="scientific">Pseudogemmobacter faecipullorum</name>
    <dbReference type="NCBI Taxonomy" id="2755041"/>
    <lineage>
        <taxon>Bacteria</taxon>
        <taxon>Pseudomonadati</taxon>
        <taxon>Pseudomonadota</taxon>
        <taxon>Alphaproteobacteria</taxon>
        <taxon>Rhodobacterales</taxon>
        <taxon>Paracoccaceae</taxon>
        <taxon>Pseudogemmobacter</taxon>
    </lineage>
</organism>
<evidence type="ECO:0000313" key="2">
    <source>
        <dbReference type="EMBL" id="MCB5409335.1"/>
    </source>
</evidence>
<dbReference type="Proteomes" id="UP001198571">
    <property type="component" value="Unassembled WGS sequence"/>
</dbReference>
<dbReference type="EMBL" id="JACDXX010000003">
    <property type="protein sequence ID" value="MCB5409335.1"/>
    <property type="molecule type" value="Genomic_DNA"/>
</dbReference>
<comment type="caution">
    <text evidence="2">The sequence shown here is derived from an EMBL/GenBank/DDBJ whole genome shotgun (WGS) entry which is preliminary data.</text>
</comment>
<feature type="region of interest" description="Disordered" evidence="1">
    <location>
        <begin position="30"/>
        <end position="50"/>
    </location>
</feature>
<evidence type="ECO:0000313" key="3">
    <source>
        <dbReference type="Proteomes" id="UP001198571"/>
    </source>
</evidence>
<name>A0ABS8CJJ2_9RHOB</name>
<accession>A0ABS8CJJ2</accession>
<proteinExistence type="predicted"/>
<keyword evidence="3" id="KW-1185">Reference proteome</keyword>
<dbReference type="RefSeq" id="WP_226934227.1">
    <property type="nucleotide sequence ID" value="NZ_JACDXX010000003.1"/>
</dbReference>
<evidence type="ECO:0000256" key="1">
    <source>
        <dbReference type="SAM" id="MobiDB-lite"/>
    </source>
</evidence>
<sequence length="50" mass="5172">MSRGKPASIIIAIRQMTAYVKGYGAGQGPFEPGDGNVTPRLAEPGPAPVF</sequence>
<reference evidence="2 3" key="1">
    <citation type="submission" date="2020-07" db="EMBL/GenBank/DDBJ databases">
        <title>Pseudogemmobacter sp. nov., isolated from poultry manure in Taiwan.</title>
        <authorList>
            <person name="Lin S.-Y."/>
            <person name="Tang Y.-S."/>
            <person name="Young C.-C."/>
        </authorList>
    </citation>
    <scope>NUCLEOTIDE SEQUENCE [LARGE SCALE GENOMIC DNA]</scope>
    <source>
        <strain evidence="2 3">CC-YST710</strain>
    </source>
</reference>
<gene>
    <name evidence="2" type="ORF">H0485_04840</name>
</gene>
<protein>
    <submittedName>
        <fullName evidence="2">Uncharacterized protein</fullName>
    </submittedName>
</protein>